<dbReference type="EMBL" id="BMMU01000097">
    <property type="protein sequence ID" value="GGJ72500.1"/>
    <property type="molecule type" value="Genomic_DNA"/>
</dbReference>
<dbReference type="AlphaFoldDB" id="A0A917PE39"/>
<proteinExistence type="predicted"/>
<accession>A0A917PE39</accession>
<gene>
    <name evidence="1" type="ORF">GCM10012282_81640</name>
</gene>
<reference evidence="1" key="1">
    <citation type="journal article" date="2014" name="Int. J. Syst. Evol. Microbiol.">
        <title>Complete genome sequence of Corynebacterium casei LMG S-19264T (=DSM 44701T), isolated from a smear-ripened cheese.</title>
        <authorList>
            <consortium name="US DOE Joint Genome Institute (JGI-PGF)"/>
            <person name="Walter F."/>
            <person name="Albersmeier A."/>
            <person name="Kalinowski J."/>
            <person name="Ruckert C."/>
        </authorList>
    </citation>
    <scope>NUCLEOTIDE SEQUENCE</scope>
    <source>
        <strain evidence="1">CGMCC 4.7272</strain>
    </source>
</reference>
<evidence type="ECO:0000313" key="1">
    <source>
        <dbReference type="EMBL" id="GGJ72500.1"/>
    </source>
</evidence>
<sequence>MWNAAVVPQVRPDEVSAEYVGVYVAQCERPASSEPGRAVWAVVKLSQALGGMTMRALLGAGFSLGSQASGALFEVP</sequence>
<organism evidence="1 2">
    <name type="scientific">Streptomyces lacrimifluminis</name>
    <dbReference type="NCBI Taxonomy" id="1500077"/>
    <lineage>
        <taxon>Bacteria</taxon>
        <taxon>Bacillati</taxon>
        <taxon>Actinomycetota</taxon>
        <taxon>Actinomycetes</taxon>
        <taxon>Kitasatosporales</taxon>
        <taxon>Streptomycetaceae</taxon>
        <taxon>Streptomyces</taxon>
    </lineage>
</organism>
<evidence type="ECO:0000313" key="2">
    <source>
        <dbReference type="Proteomes" id="UP000625682"/>
    </source>
</evidence>
<reference evidence="1" key="2">
    <citation type="submission" date="2020-09" db="EMBL/GenBank/DDBJ databases">
        <authorList>
            <person name="Sun Q."/>
            <person name="Zhou Y."/>
        </authorList>
    </citation>
    <scope>NUCLEOTIDE SEQUENCE</scope>
    <source>
        <strain evidence="1">CGMCC 4.7272</strain>
    </source>
</reference>
<dbReference type="Proteomes" id="UP000625682">
    <property type="component" value="Unassembled WGS sequence"/>
</dbReference>
<comment type="caution">
    <text evidence="1">The sequence shown here is derived from an EMBL/GenBank/DDBJ whole genome shotgun (WGS) entry which is preliminary data.</text>
</comment>
<protein>
    <submittedName>
        <fullName evidence="1">Uncharacterized protein</fullName>
    </submittedName>
</protein>
<keyword evidence="2" id="KW-1185">Reference proteome</keyword>
<name>A0A917PE39_9ACTN</name>